<keyword evidence="7 10" id="KW-0931">ER-Golgi transport</keyword>
<dbReference type="SUPFAM" id="SSF111126">
    <property type="entry name" value="Ligand-binding domain in the NO signalling and Golgi transport"/>
    <property type="match status" value="1"/>
</dbReference>
<dbReference type="InterPro" id="IPR024096">
    <property type="entry name" value="NO_sig/Golgi_transp_ligand-bd"/>
</dbReference>
<dbReference type="GO" id="GO:0005783">
    <property type="term" value="C:endoplasmic reticulum"/>
    <property type="evidence" value="ECO:0007669"/>
    <property type="project" value="UniProtKB-SubCell"/>
</dbReference>
<gene>
    <name evidence="12" type="primary">LOC100899083</name>
</gene>
<dbReference type="GO" id="GO:1990072">
    <property type="term" value="C:TRAPPIII protein complex"/>
    <property type="evidence" value="ECO:0007669"/>
    <property type="project" value="TreeGrafter"/>
</dbReference>
<dbReference type="GO" id="GO:1990070">
    <property type="term" value="C:TRAPPI protein complex"/>
    <property type="evidence" value="ECO:0007669"/>
    <property type="project" value="TreeGrafter"/>
</dbReference>
<protein>
    <recommendedName>
        <fullName evidence="9 10">Trafficking protein particle complex subunit 5</fullName>
    </recommendedName>
</protein>
<dbReference type="PANTHER" id="PTHR20902">
    <property type="entry name" value="41-2 PROTEIN ANTIGEN-RELATED"/>
    <property type="match status" value="1"/>
</dbReference>
<dbReference type="KEGG" id="goe:100899083"/>
<evidence type="ECO:0000313" key="12">
    <source>
        <dbReference type="RefSeq" id="XP_003745782.1"/>
    </source>
</evidence>
<dbReference type="FunFam" id="3.30.1380.20:FF:000005">
    <property type="entry name" value="Trafficking protein particle complex subunit 5"/>
    <property type="match status" value="1"/>
</dbReference>
<keyword evidence="5 10" id="KW-0813">Transport</keyword>
<keyword evidence="8 10" id="KW-0333">Golgi apparatus</keyword>
<evidence type="ECO:0000256" key="4">
    <source>
        <dbReference type="ARBA" id="ARBA00006218"/>
    </source>
</evidence>
<evidence type="ECO:0000256" key="8">
    <source>
        <dbReference type="ARBA" id="ARBA00023034"/>
    </source>
</evidence>
<dbReference type="InterPro" id="IPR007194">
    <property type="entry name" value="TRAPP_component"/>
</dbReference>
<sequence length="176" mass="19744">MNIISSSKTKVCNVDKPLIKPRSDIHLSIYGLLFSEIVQYCQNRASTIVETQTKLAELGQHIGQRVMDVQAVREKNYKRETKLIQMLIFIKGSIWKNLFGKEADKLEQANGDDKTYYIIDQEPLVNKFISVPKDLSSLNCAAFMAGIVEAIMVGANFPCKVTACSHNGTTFIIKLN</sequence>
<evidence type="ECO:0000256" key="3">
    <source>
        <dbReference type="ARBA" id="ARBA00004240"/>
    </source>
</evidence>
<dbReference type="GO" id="GO:1990071">
    <property type="term" value="C:TRAPPII protein complex"/>
    <property type="evidence" value="ECO:0007669"/>
    <property type="project" value="TreeGrafter"/>
</dbReference>
<dbReference type="Pfam" id="PF04051">
    <property type="entry name" value="TRAPP"/>
    <property type="match status" value="1"/>
</dbReference>
<dbReference type="GO" id="GO:0006888">
    <property type="term" value="P:endoplasmic reticulum to Golgi vesicle-mediated transport"/>
    <property type="evidence" value="ECO:0007669"/>
    <property type="project" value="TreeGrafter"/>
</dbReference>
<proteinExistence type="inferred from homology"/>
<dbReference type="CDD" id="cd14943">
    <property type="entry name" value="TRAPPC5_Trs31"/>
    <property type="match status" value="1"/>
</dbReference>
<dbReference type="AlphaFoldDB" id="A0AAJ6VZM2"/>
<evidence type="ECO:0000256" key="6">
    <source>
        <dbReference type="ARBA" id="ARBA00022824"/>
    </source>
</evidence>
<dbReference type="Gene3D" id="3.30.1380.20">
    <property type="entry name" value="Trafficking protein particle complex subunit 3"/>
    <property type="match status" value="1"/>
</dbReference>
<evidence type="ECO:0000256" key="9">
    <source>
        <dbReference type="ARBA" id="ARBA00068379"/>
    </source>
</evidence>
<keyword evidence="11" id="KW-1185">Reference proteome</keyword>
<dbReference type="CTD" id="36641"/>
<keyword evidence="6 10" id="KW-0256">Endoplasmic reticulum</keyword>
<evidence type="ECO:0000256" key="5">
    <source>
        <dbReference type="ARBA" id="ARBA00022448"/>
    </source>
</evidence>
<evidence type="ECO:0000256" key="2">
    <source>
        <dbReference type="ARBA" id="ARBA00004222"/>
    </source>
</evidence>
<evidence type="ECO:0000313" key="11">
    <source>
        <dbReference type="Proteomes" id="UP000694867"/>
    </source>
</evidence>
<dbReference type="GeneID" id="100899083"/>
<dbReference type="InterPro" id="IPR016696">
    <property type="entry name" value="TRAPP-I_su5"/>
</dbReference>
<dbReference type="Proteomes" id="UP000694867">
    <property type="component" value="Unplaced"/>
</dbReference>
<dbReference type="PANTHER" id="PTHR20902:SF0">
    <property type="entry name" value="TRAFFICKING PROTEIN PARTICLE COMPLEX SUBUNIT 5"/>
    <property type="match status" value="1"/>
</dbReference>
<name>A0AAJ6VZM2_9ACAR</name>
<evidence type="ECO:0000256" key="1">
    <source>
        <dbReference type="ARBA" id="ARBA00002910"/>
    </source>
</evidence>
<dbReference type="RefSeq" id="XP_003745782.1">
    <property type="nucleotide sequence ID" value="XM_003745734.1"/>
</dbReference>
<comment type="function">
    <text evidence="1 10">May play a role in vesicular transport from endoplasmic reticulum to Golgi.</text>
</comment>
<organism evidence="11 12">
    <name type="scientific">Galendromus occidentalis</name>
    <name type="common">western predatory mite</name>
    <dbReference type="NCBI Taxonomy" id="34638"/>
    <lineage>
        <taxon>Eukaryota</taxon>
        <taxon>Metazoa</taxon>
        <taxon>Ecdysozoa</taxon>
        <taxon>Arthropoda</taxon>
        <taxon>Chelicerata</taxon>
        <taxon>Arachnida</taxon>
        <taxon>Acari</taxon>
        <taxon>Parasitiformes</taxon>
        <taxon>Mesostigmata</taxon>
        <taxon>Gamasina</taxon>
        <taxon>Phytoseioidea</taxon>
        <taxon>Phytoseiidae</taxon>
        <taxon>Typhlodrominae</taxon>
        <taxon>Galendromus</taxon>
    </lineage>
</organism>
<comment type="similarity">
    <text evidence="4 10">Belongs to the TRAPP small subunits family. BET3 subfamily.</text>
</comment>
<comment type="subunit">
    <text evidence="10">Part of the multisubunit TRAPP (transport protein particle) complex.</text>
</comment>
<dbReference type="PIRSF" id="PIRSF017479">
    <property type="entry name" value="TRAPP_I_complex_Trs31"/>
    <property type="match status" value="1"/>
</dbReference>
<reference evidence="12" key="1">
    <citation type="submission" date="2025-08" db="UniProtKB">
        <authorList>
            <consortium name="RefSeq"/>
        </authorList>
    </citation>
    <scope>IDENTIFICATION</scope>
</reference>
<comment type="subcellular location">
    <subcellularLocation>
        <location evidence="3">Endoplasmic reticulum</location>
    </subcellularLocation>
    <subcellularLocation>
        <location evidence="2 10">Golgi apparatus</location>
        <location evidence="2 10">cis-Golgi network</location>
    </subcellularLocation>
</comment>
<evidence type="ECO:0000256" key="7">
    <source>
        <dbReference type="ARBA" id="ARBA00022892"/>
    </source>
</evidence>
<accession>A0AAJ6VZM2</accession>
<evidence type="ECO:0000256" key="10">
    <source>
        <dbReference type="PIRNR" id="PIRNR017479"/>
    </source>
</evidence>